<dbReference type="EMBL" id="CP001293">
    <property type="protein sequence ID" value="ACK73951.1"/>
    <property type="molecule type" value="Genomic_DNA"/>
</dbReference>
<reference evidence="3" key="1">
    <citation type="journal article" date="2011" name="MBio">
        <title>Novel metabolic attributes of the genus Cyanothece, comprising a group of unicellular nitrogen-fixing Cyanobacteria.</title>
        <authorList>
            <person name="Bandyopadhyay A."/>
            <person name="Elvitigala T."/>
            <person name="Welsh E."/>
            <person name="Stockel J."/>
            <person name="Liberton M."/>
            <person name="Min H."/>
            <person name="Sherman L.A."/>
            <person name="Pakrasi H.B."/>
        </authorList>
    </citation>
    <scope>NUCLEOTIDE SEQUENCE [LARGE SCALE GENOMIC DNA]</scope>
    <source>
        <strain evidence="3">PCC 7424</strain>
        <plasmid evidence="3">pP742402</plasmid>
    </source>
</reference>
<dbReference type="Pfam" id="PF13401">
    <property type="entry name" value="AAA_22"/>
    <property type="match status" value="1"/>
</dbReference>
<name>B7KMC9_GLOC7</name>
<gene>
    <name evidence="2" type="ordered locus">PCC7424_5370</name>
</gene>
<protein>
    <submittedName>
        <fullName evidence="2">AAA ATPase</fullName>
    </submittedName>
</protein>
<dbReference type="AlphaFoldDB" id="B7KMC9"/>
<accession>B7KMC9</accession>
<dbReference type="Proteomes" id="UP000002384">
    <property type="component" value="Plasmid pP742402"/>
</dbReference>
<geneLocation type="plasmid" evidence="2 3">
    <name>pP742402</name>
</geneLocation>
<dbReference type="SUPFAM" id="SSF52540">
    <property type="entry name" value="P-loop containing nucleoside triphosphate hydrolases"/>
    <property type="match status" value="1"/>
</dbReference>
<evidence type="ECO:0000259" key="1">
    <source>
        <dbReference type="Pfam" id="PF13401"/>
    </source>
</evidence>
<keyword evidence="2" id="KW-0614">Plasmid</keyword>
<feature type="domain" description="ORC1/DEAH AAA+ ATPase" evidence="1">
    <location>
        <begin position="50"/>
        <end position="213"/>
    </location>
</feature>
<dbReference type="OrthoDB" id="423275at2"/>
<dbReference type="Gene3D" id="3.40.50.300">
    <property type="entry name" value="P-loop containing nucleotide triphosphate hydrolases"/>
    <property type="match status" value="1"/>
</dbReference>
<evidence type="ECO:0000313" key="3">
    <source>
        <dbReference type="Proteomes" id="UP000002384"/>
    </source>
</evidence>
<sequence>MDKPLFPVELLKASQKERLDYYDSYTMGHPLLDDAFEQLKPIIRECGESLIIFIVGPTGAGKTKLVELARKWVTEQAFPQLETDRGHIPSALVEVVLPKSGLFNAKDHLKRCLYALNEPEQLIDYKIKYGVQGIYNSDTGELVIKPRIIETELGWALEQALKYRRPQIFFIDEAHHLLSVASGRKLTDVPEAIKSLANRTKILHGLVGTYELLTLHDIGDQLSRRSVYPIFRTSICSTKSYK</sequence>
<dbReference type="InterPro" id="IPR049945">
    <property type="entry name" value="AAA_22"/>
</dbReference>
<dbReference type="RefSeq" id="WP_012599458.1">
    <property type="nucleotide sequence ID" value="NC_011737.1"/>
</dbReference>
<dbReference type="InterPro" id="IPR027417">
    <property type="entry name" value="P-loop_NTPase"/>
</dbReference>
<dbReference type="GO" id="GO:0016887">
    <property type="term" value="F:ATP hydrolysis activity"/>
    <property type="evidence" value="ECO:0007669"/>
    <property type="project" value="InterPro"/>
</dbReference>
<dbReference type="KEGG" id="cyc:PCC7424_5370"/>
<keyword evidence="3" id="KW-1185">Reference proteome</keyword>
<dbReference type="HOGENOM" id="CLU_1145704_0_0_3"/>
<proteinExistence type="predicted"/>
<evidence type="ECO:0000313" key="2">
    <source>
        <dbReference type="EMBL" id="ACK73951.1"/>
    </source>
</evidence>
<organism evidence="2 3">
    <name type="scientific">Gloeothece citriformis (strain PCC 7424)</name>
    <name type="common">Cyanothece sp. (strain PCC 7424)</name>
    <dbReference type="NCBI Taxonomy" id="65393"/>
    <lineage>
        <taxon>Bacteria</taxon>
        <taxon>Bacillati</taxon>
        <taxon>Cyanobacteriota</taxon>
        <taxon>Cyanophyceae</taxon>
        <taxon>Oscillatoriophycideae</taxon>
        <taxon>Chroococcales</taxon>
        <taxon>Aphanothecaceae</taxon>
        <taxon>Gloeothece</taxon>
        <taxon>Gloeothece citriformis</taxon>
    </lineage>
</organism>